<evidence type="ECO:0000313" key="2">
    <source>
        <dbReference type="Proteomes" id="UP000689195"/>
    </source>
</evidence>
<keyword evidence="2" id="KW-1185">Reference proteome</keyword>
<sequence length="141" mass="16458">MLEQHTMLKANFMKLLGHISIQNIKGFSLSLNIHIFANQIAGVNKQDSNDGLFLHKQNDNLDWIFLQSLGEDPLQLKVDGLVIYSSRIRKMQIIFHQLLVLISFRIGEFKHLLKYLGKNFDLLDQHQEILVVQEIKHFCDF</sequence>
<protein>
    <submittedName>
        <fullName evidence="1">Uncharacterized protein</fullName>
    </submittedName>
</protein>
<accession>A0A8S1XFS8</accession>
<gene>
    <name evidence="1" type="ORF">PPENT_87.1.T1220001</name>
</gene>
<organism evidence="1 2">
    <name type="scientific">Paramecium pentaurelia</name>
    <dbReference type="NCBI Taxonomy" id="43138"/>
    <lineage>
        <taxon>Eukaryota</taxon>
        <taxon>Sar</taxon>
        <taxon>Alveolata</taxon>
        <taxon>Ciliophora</taxon>
        <taxon>Intramacronucleata</taxon>
        <taxon>Oligohymenophorea</taxon>
        <taxon>Peniculida</taxon>
        <taxon>Parameciidae</taxon>
        <taxon>Paramecium</taxon>
    </lineage>
</organism>
<name>A0A8S1XFS8_9CILI</name>
<proteinExistence type="predicted"/>
<dbReference type="AlphaFoldDB" id="A0A8S1XFS8"/>
<dbReference type="EMBL" id="CAJJDO010000122">
    <property type="protein sequence ID" value="CAD8199512.1"/>
    <property type="molecule type" value="Genomic_DNA"/>
</dbReference>
<dbReference type="Proteomes" id="UP000689195">
    <property type="component" value="Unassembled WGS sequence"/>
</dbReference>
<reference evidence="1" key="1">
    <citation type="submission" date="2021-01" db="EMBL/GenBank/DDBJ databases">
        <authorList>
            <consortium name="Genoscope - CEA"/>
            <person name="William W."/>
        </authorList>
    </citation>
    <scope>NUCLEOTIDE SEQUENCE</scope>
</reference>
<comment type="caution">
    <text evidence="1">The sequence shown here is derived from an EMBL/GenBank/DDBJ whole genome shotgun (WGS) entry which is preliminary data.</text>
</comment>
<evidence type="ECO:0000313" key="1">
    <source>
        <dbReference type="EMBL" id="CAD8199512.1"/>
    </source>
</evidence>